<keyword evidence="3" id="KW-1185">Reference proteome</keyword>
<dbReference type="InterPro" id="IPR029032">
    <property type="entry name" value="AhpD-like"/>
</dbReference>
<dbReference type="AlphaFoldDB" id="E0UP86"/>
<evidence type="ECO:0000259" key="1">
    <source>
        <dbReference type="Pfam" id="PF02627"/>
    </source>
</evidence>
<feature type="domain" description="Carboxymuconolactone decarboxylase-like" evidence="1">
    <location>
        <begin position="52"/>
        <end position="120"/>
    </location>
</feature>
<dbReference type="Proteomes" id="UP000007803">
    <property type="component" value="Chromosome"/>
</dbReference>
<reference evidence="3" key="1">
    <citation type="journal article" date="2010" name="Stand. Genomic Sci.">
        <title>Complete genome sequence of Sulfurimonas autotrophica type strain (OK10).</title>
        <authorList>
            <person name="Sikorski J."/>
            <person name="Munk C."/>
            <person name="Lapidus A."/>
            <person name="Djao O."/>
            <person name="Lucas S."/>
            <person name="Glavina Del Rio T."/>
            <person name="Nolan M."/>
            <person name="Tice H."/>
            <person name="Han C."/>
            <person name="Cheng J."/>
            <person name="Tapia R."/>
            <person name="Goodwin L."/>
            <person name="Pitluck S."/>
            <person name="Liolios K."/>
            <person name="Ivanova N."/>
            <person name="Mavromatis K."/>
            <person name="Mikhailova N."/>
            <person name="Pati A."/>
            <person name="Sims D."/>
            <person name="Meincke L."/>
            <person name="Brettin T."/>
            <person name="Detter J."/>
            <person name="Chen A."/>
            <person name="Palaniappan K."/>
            <person name="Land M."/>
            <person name="Hauser L."/>
            <person name="Chang Y."/>
            <person name="Jeffries C."/>
            <person name="Rohde M."/>
            <person name="Lang E."/>
            <person name="Spring S."/>
            <person name="Goker M."/>
            <person name="Woyke T."/>
            <person name="Bristow J."/>
            <person name="Eisen J."/>
            <person name="Markowitz V."/>
            <person name="Hugenholtz P."/>
            <person name="Kyrpides N."/>
            <person name="Klenk H."/>
        </authorList>
    </citation>
    <scope>NUCLEOTIDE SEQUENCE [LARGE SCALE GENOMIC DNA]</scope>
    <source>
        <strain evidence="3">ATCC BAA-671 / DSM 16294 / JCM 11897 / OK10</strain>
    </source>
</reference>
<dbReference type="RefSeq" id="WP_013326306.1">
    <property type="nucleotide sequence ID" value="NC_014506.1"/>
</dbReference>
<dbReference type="InterPro" id="IPR003779">
    <property type="entry name" value="CMD-like"/>
</dbReference>
<dbReference type="SUPFAM" id="SSF69118">
    <property type="entry name" value="AhpD-like"/>
    <property type="match status" value="1"/>
</dbReference>
<dbReference type="OrthoDB" id="5372902at2"/>
<protein>
    <submittedName>
        <fullName evidence="2">Carboxymuconolactone decarboxylase</fullName>
    </submittedName>
</protein>
<evidence type="ECO:0000313" key="3">
    <source>
        <dbReference type="Proteomes" id="UP000007803"/>
    </source>
</evidence>
<dbReference type="EMBL" id="CP002205">
    <property type="protein sequence ID" value="ADN08550.1"/>
    <property type="molecule type" value="Genomic_DNA"/>
</dbReference>
<dbReference type="eggNOG" id="COG0599">
    <property type="taxonomic scope" value="Bacteria"/>
</dbReference>
<dbReference type="STRING" id="563040.Saut_0501"/>
<sequence length="126" mass="13654">MQMPTPEQVLAQMEEKFGHEGVPNSIRLAMDVAPEMLVEQAMSSKMSMQSDTNALDPKTSLLVYFSAALGMKDQSCIDTLTYAALNAGVSKEELLSVVKIVRHAAFSGIVGAAEDVLKIIKEHEAK</sequence>
<dbReference type="HOGENOM" id="CLU_162745_0_0_7"/>
<accession>E0UP86</accession>
<organism evidence="2 3">
    <name type="scientific">Sulfurimonas autotrophica (strain ATCC BAA-671 / DSM 16294 / JCM 11897 / OK10)</name>
    <dbReference type="NCBI Taxonomy" id="563040"/>
    <lineage>
        <taxon>Bacteria</taxon>
        <taxon>Pseudomonadati</taxon>
        <taxon>Campylobacterota</taxon>
        <taxon>Epsilonproteobacteria</taxon>
        <taxon>Campylobacterales</taxon>
        <taxon>Sulfurimonadaceae</taxon>
        <taxon>Sulfurimonas</taxon>
    </lineage>
</organism>
<dbReference type="Gene3D" id="1.20.1290.10">
    <property type="entry name" value="AhpD-like"/>
    <property type="match status" value="1"/>
</dbReference>
<name>E0UP86_SULAO</name>
<proteinExistence type="predicted"/>
<dbReference type="Pfam" id="PF02627">
    <property type="entry name" value="CMD"/>
    <property type="match status" value="1"/>
</dbReference>
<dbReference type="GO" id="GO:0051920">
    <property type="term" value="F:peroxiredoxin activity"/>
    <property type="evidence" value="ECO:0007669"/>
    <property type="project" value="InterPro"/>
</dbReference>
<gene>
    <name evidence="2" type="ordered locus">Saut_0501</name>
</gene>
<dbReference type="KEGG" id="sua:Saut_0501"/>
<evidence type="ECO:0000313" key="2">
    <source>
        <dbReference type="EMBL" id="ADN08550.1"/>
    </source>
</evidence>